<evidence type="ECO:0008006" key="3">
    <source>
        <dbReference type="Google" id="ProtNLM"/>
    </source>
</evidence>
<evidence type="ECO:0000313" key="1">
    <source>
        <dbReference type="EMBL" id="KGL67254.1"/>
    </source>
</evidence>
<accession>A0A099YAB5</accession>
<dbReference type="InterPro" id="IPR020296">
    <property type="entry name" value="Spore_Cse60"/>
</dbReference>
<comment type="caution">
    <text evidence="1">The sequence shown here is derived from an EMBL/GenBank/DDBJ whole genome shotgun (WGS) entry which is preliminary data.</text>
</comment>
<dbReference type="Proteomes" id="UP000030001">
    <property type="component" value="Unassembled WGS sequence"/>
</dbReference>
<proteinExistence type="predicted"/>
<name>A0A099YAB5_LIMMU</name>
<sequence length="65" mass="7782">MIKTKIFTEDFDKSSIDKQINKWLDQHSDCIVVDVKLQSHLLKNDEYSSYIVRDALVIYREYENV</sequence>
<dbReference type="EMBL" id="JROC01000026">
    <property type="protein sequence ID" value="KGL67254.1"/>
    <property type="molecule type" value="Genomic_DNA"/>
</dbReference>
<dbReference type="AlphaFoldDB" id="A0A099YAB5"/>
<dbReference type="Pfam" id="PF10957">
    <property type="entry name" value="Spore_Cse60"/>
    <property type="match status" value="1"/>
</dbReference>
<gene>
    <name evidence="1" type="ORF">LX03_02920</name>
</gene>
<protein>
    <recommendedName>
        <fullName evidence="3">Sporulation protein Cse60</fullName>
    </recommendedName>
</protein>
<organism evidence="1 2">
    <name type="scientific">Limosilactobacillus mucosae</name>
    <name type="common">Lactobacillus mucosae</name>
    <dbReference type="NCBI Taxonomy" id="97478"/>
    <lineage>
        <taxon>Bacteria</taxon>
        <taxon>Bacillati</taxon>
        <taxon>Bacillota</taxon>
        <taxon>Bacilli</taxon>
        <taxon>Lactobacillales</taxon>
        <taxon>Lactobacillaceae</taxon>
        <taxon>Limosilactobacillus</taxon>
    </lineage>
</organism>
<evidence type="ECO:0000313" key="2">
    <source>
        <dbReference type="Proteomes" id="UP000030001"/>
    </source>
</evidence>
<reference evidence="1 2" key="1">
    <citation type="submission" date="2014-09" db="EMBL/GenBank/DDBJ databases">
        <title>Lactobacillus mucosae CRL573 Genome Sequencing.</title>
        <authorList>
            <person name="Bleckwedel J."/>
            <person name="Teran L.C."/>
            <person name="Bonacina J."/>
            <person name="Saavedra L."/>
            <person name="Mozzi F.B."/>
            <person name="Raya R.R."/>
        </authorList>
    </citation>
    <scope>NUCLEOTIDE SEQUENCE [LARGE SCALE GENOMIC DNA]</scope>
    <source>
        <strain evidence="1 2">CRL573</strain>
    </source>
</reference>